<organism evidence="1">
    <name type="scientific">Arundo donax</name>
    <name type="common">Giant reed</name>
    <name type="synonym">Donax arundinaceus</name>
    <dbReference type="NCBI Taxonomy" id="35708"/>
    <lineage>
        <taxon>Eukaryota</taxon>
        <taxon>Viridiplantae</taxon>
        <taxon>Streptophyta</taxon>
        <taxon>Embryophyta</taxon>
        <taxon>Tracheophyta</taxon>
        <taxon>Spermatophyta</taxon>
        <taxon>Magnoliopsida</taxon>
        <taxon>Liliopsida</taxon>
        <taxon>Poales</taxon>
        <taxon>Poaceae</taxon>
        <taxon>PACMAD clade</taxon>
        <taxon>Arundinoideae</taxon>
        <taxon>Arundineae</taxon>
        <taxon>Arundo</taxon>
    </lineage>
</organism>
<protein>
    <submittedName>
        <fullName evidence="1">Uncharacterized protein</fullName>
    </submittedName>
</protein>
<reference evidence="1" key="2">
    <citation type="journal article" date="2015" name="Data Brief">
        <title>Shoot transcriptome of the giant reed, Arundo donax.</title>
        <authorList>
            <person name="Barrero R.A."/>
            <person name="Guerrero F.D."/>
            <person name="Moolhuijzen P."/>
            <person name="Goolsby J.A."/>
            <person name="Tidwell J."/>
            <person name="Bellgard S.E."/>
            <person name="Bellgard M.I."/>
        </authorList>
    </citation>
    <scope>NUCLEOTIDE SEQUENCE</scope>
    <source>
        <tissue evidence="1">Shoot tissue taken approximately 20 cm above the soil surface</tissue>
    </source>
</reference>
<reference evidence="1" key="1">
    <citation type="submission" date="2014-09" db="EMBL/GenBank/DDBJ databases">
        <authorList>
            <person name="Magalhaes I.L.F."/>
            <person name="Oliveira U."/>
            <person name="Santos F.R."/>
            <person name="Vidigal T.H.D.A."/>
            <person name="Brescovit A.D."/>
            <person name="Santos A.J."/>
        </authorList>
    </citation>
    <scope>NUCLEOTIDE SEQUENCE</scope>
    <source>
        <tissue evidence="1">Shoot tissue taken approximately 20 cm above the soil surface</tissue>
    </source>
</reference>
<sequence>MLVVLKWMRQILIQKISNRRFNLIQAIFLNSQTGYWQSRFAHLLVIEKERNIYLRSE</sequence>
<proteinExistence type="predicted"/>
<accession>A0A0A8ZTM8</accession>
<dbReference type="EMBL" id="GBRH01259713">
    <property type="protein sequence ID" value="JAD38182.1"/>
    <property type="molecule type" value="Transcribed_RNA"/>
</dbReference>
<dbReference type="AlphaFoldDB" id="A0A0A8ZTM8"/>
<evidence type="ECO:0000313" key="1">
    <source>
        <dbReference type="EMBL" id="JAD38182.1"/>
    </source>
</evidence>
<name>A0A0A8ZTM8_ARUDO</name>